<dbReference type="AlphaFoldDB" id="A0A3N4HPC1"/>
<accession>A0A3N4HPC1</accession>
<keyword evidence="4" id="KW-1185">Reference proteome</keyword>
<feature type="coiled-coil region" evidence="1">
    <location>
        <begin position="212"/>
        <end position="260"/>
    </location>
</feature>
<protein>
    <submittedName>
        <fullName evidence="3">Uncharacterized protein</fullName>
    </submittedName>
</protein>
<gene>
    <name evidence="3" type="ORF">BJ508DRAFT_312501</name>
</gene>
<feature type="compositionally biased region" description="Low complexity" evidence="2">
    <location>
        <begin position="134"/>
        <end position="144"/>
    </location>
</feature>
<name>A0A3N4HPC1_ASCIM</name>
<feature type="compositionally biased region" description="Polar residues" evidence="2">
    <location>
        <begin position="171"/>
        <end position="196"/>
    </location>
</feature>
<evidence type="ECO:0000256" key="1">
    <source>
        <dbReference type="SAM" id="Coils"/>
    </source>
</evidence>
<keyword evidence="1" id="KW-0175">Coiled coil</keyword>
<proteinExistence type="predicted"/>
<feature type="region of interest" description="Disordered" evidence="2">
    <location>
        <begin position="120"/>
        <end position="197"/>
    </location>
</feature>
<reference evidence="3 4" key="1">
    <citation type="journal article" date="2018" name="Nat. Ecol. Evol.">
        <title>Pezizomycetes genomes reveal the molecular basis of ectomycorrhizal truffle lifestyle.</title>
        <authorList>
            <person name="Murat C."/>
            <person name="Payen T."/>
            <person name="Noel B."/>
            <person name="Kuo A."/>
            <person name="Morin E."/>
            <person name="Chen J."/>
            <person name="Kohler A."/>
            <person name="Krizsan K."/>
            <person name="Balestrini R."/>
            <person name="Da Silva C."/>
            <person name="Montanini B."/>
            <person name="Hainaut M."/>
            <person name="Levati E."/>
            <person name="Barry K.W."/>
            <person name="Belfiori B."/>
            <person name="Cichocki N."/>
            <person name="Clum A."/>
            <person name="Dockter R.B."/>
            <person name="Fauchery L."/>
            <person name="Guy J."/>
            <person name="Iotti M."/>
            <person name="Le Tacon F."/>
            <person name="Lindquist E.A."/>
            <person name="Lipzen A."/>
            <person name="Malagnac F."/>
            <person name="Mello A."/>
            <person name="Molinier V."/>
            <person name="Miyauchi S."/>
            <person name="Poulain J."/>
            <person name="Riccioni C."/>
            <person name="Rubini A."/>
            <person name="Sitrit Y."/>
            <person name="Splivallo R."/>
            <person name="Traeger S."/>
            <person name="Wang M."/>
            <person name="Zifcakova L."/>
            <person name="Wipf D."/>
            <person name="Zambonelli A."/>
            <person name="Paolocci F."/>
            <person name="Nowrousian M."/>
            <person name="Ottonello S."/>
            <person name="Baldrian P."/>
            <person name="Spatafora J.W."/>
            <person name="Henrissat B."/>
            <person name="Nagy L.G."/>
            <person name="Aury J.M."/>
            <person name="Wincker P."/>
            <person name="Grigoriev I.V."/>
            <person name="Bonfante P."/>
            <person name="Martin F.M."/>
        </authorList>
    </citation>
    <scope>NUCLEOTIDE SEQUENCE [LARGE SCALE GENOMIC DNA]</scope>
    <source>
        <strain evidence="3 4">RN42</strain>
    </source>
</reference>
<dbReference type="EMBL" id="ML119779">
    <property type="protein sequence ID" value="RPA74816.1"/>
    <property type="molecule type" value="Genomic_DNA"/>
</dbReference>
<evidence type="ECO:0000313" key="4">
    <source>
        <dbReference type="Proteomes" id="UP000275078"/>
    </source>
</evidence>
<evidence type="ECO:0000313" key="3">
    <source>
        <dbReference type="EMBL" id="RPA74816.1"/>
    </source>
</evidence>
<sequence length="274" mass="30475">MPRMPELFAGVPFSLAEPDKAALRKLDWYPPEEINDLRSTLLDAAEMKSGVPVPNGNGSWNIRCNRCEGFFAPRYRIVEFEGGRYRRCFFRCAYVDELVCSNAQREFSCTTFRKENPLFFPGWEPESEDDTSSEESSVSSGSVHSDTEDAASTKADEDEAMTDTGTDAETETLRATSPVYTPEASVTESVDGSTPTDLKGEVALLQDTLQNISTYLQNAATMKETIKKQQAELDSQMREKDALREENEKLRNALRRVGEIGMGFGSGMSSPLLL</sequence>
<evidence type="ECO:0000256" key="2">
    <source>
        <dbReference type="SAM" id="MobiDB-lite"/>
    </source>
</evidence>
<organism evidence="3 4">
    <name type="scientific">Ascobolus immersus RN42</name>
    <dbReference type="NCBI Taxonomy" id="1160509"/>
    <lineage>
        <taxon>Eukaryota</taxon>
        <taxon>Fungi</taxon>
        <taxon>Dikarya</taxon>
        <taxon>Ascomycota</taxon>
        <taxon>Pezizomycotina</taxon>
        <taxon>Pezizomycetes</taxon>
        <taxon>Pezizales</taxon>
        <taxon>Ascobolaceae</taxon>
        <taxon>Ascobolus</taxon>
    </lineage>
</organism>
<feature type="compositionally biased region" description="Acidic residues" evidence="2">
    <location>
        <begin position="156"/>
        <end position="170"/>
    </location>
</feature>
<dbReference type="Proteomes" id="UP000275078">
    <property type="component" value="Unassembled WGS sequence"/>
</dbReference>